<organism evidence="3 4">
    <name type="scientific">Duganella margarita</name>
    <dbReference type="NCBI Taxonomy" id="2692170"/>
    <lineage>
        <taxon>Bacteria</taxon>
        <taxon>Pseudomonadati</taxon>
        <taxon>Pseudomonadota</taxon>
        <taxon>Betaproteobacteria</taxon>
        <taxon>Burkholderiales</taxon>
        <taxon>Oxalobacteraceae</taxon>
        <taxon>Telluria group</taxon>
        <taxon>Duganella</taxon>
    </lineage>
</organism>
<protein>
    <submittedName>
        <fullName evidence="3">PEP-CTERM sorting domain-containing protein</fullName>
    </submittedName>
</protein>
<evidence type="ECO:0000313" key="4">
    <source>
        <dbReference type="Proteomes" id="UP000466332"/>
    </source>
</evidence>
<accession>A0ABW9WND4</accession>
<dbReference type="RefSeq" id="WP_161047621.1">
    <property type="nucleotide sequence ID" value="NZ_WWCS01000024.1"/>
</dbReference>
<keyword evidence="4" id="KW-1185">Reference proteome</keyword>
<name>A0ABW9WND4_9BURK</name>
<feature type="domain" description="Ice-binding protein C-terminal" evidence="2">
    <location>
        <begin position="192"/>
        <end position="216"/>
    </location>
</feature>
<evidence type="ECO:0000259" key="2">
    <source>
        <dbReference type="Pfam" id="PF07589"/>
    </source>
</evidence>
<evidence type="ECO:0000313" key="3">
    <source>
        <dbReference type="EMBL" id="MYN42736.1"/>
    </source>
</evidence>
<feature type="chain" id="PRO_5046875301" evidence="1">
    <location>
        <begin position="22"/>
        <end position="218"/>
    </location>
</feature>
<dbReference type="EMBL" id="WWCS01000024">
    <property type="protein sequence ID" value="MYN42736.1"/>
    <property type="molecule type" value="Genomic_DNA"/>
</dbReference>
<dbReference type="Proteomes" id="UP000466332">
    <property type="component" value="Unassembled WGS sequence"/>
</dbReference>
<dbReference type="NCBIfam" id="TIGR02595">
    <property type="entry name" value="PEP_CTERM"/>
    <property type="match status" value="1"/>
</dbReference>
<evidence type="ECO:0000256" key="1">
    <source>
        <dbReference type="SAM" id="SignalP"/>
    </source>
</evidence>
<keyword evidence="1" id="KW-0732">Signal</keyword>
<reference evidence="3 4" key="1">
    <citation type="submission" date="2019-12" db="EMBL/GenBank/DDBJ databases">
        <title>Novel species isolated from a subtropical stream in China.</title>
        <authorList>
            <person name="Lu H."/>
        </authorList>
    </citation>
    <scope>NUCLEOTIDE SEQUENCE [LARGE SCALE GENOMIC DNA]</scope>
    <source>
        <strain evidence="3 4">FT109W</strain>
    </source>
</reference>
<feature type="signal peptide" evidence="1">
    <location>
        <begin position="1"/>
        <end position="21"/>
    </location>
</feature>
<comment type="caution">
    <text evidence="3">The sequence shown here is derived from an EMBL/GenBank/DDBJ whole genome shotgun (WGS) entry which is preliminary data.</text>
</comment>
<dbReference type="Pfam" id="PF07589">
    <property type="entry name" value="PEP-CTERM"/>
    <property type="match status" value="1"/>
</dbReference>
<sequence length="218" mass="22391">MKIKLFAAAVVVALNASATYAATIYDNPLNPVAGDCSFSTTCAAQFGRTGDYAAQRFSISSSATINSASFSIFDSGRMPTGASWQILAADGAGGLPGTLLASGSSAIAYTATLIGSQFGYGWHKQFINTASVSLASGSYYFAVQAISPFLETYLGQGADNSGAAEYLAGSWRSGYQGIGGVAIGLYDTHVGAVPEPETYGMLLAGLGLMAIVARRRKA</sequence>
<dbReference type="InterPro" id="IPR013424">
    <property type="entry name" value="Ice-binding_C"/>
</dbReference>
<gene>
    <name evidence="3" type="ORF">GTP55_25665</name>
</gene>
<proteinExistence type="predicted"/>